<feature type="coiled-coil region" evidence="1">
    <location>
        <begin position="62"/>
        <end position="107"/>
    </location>
</feature>
<name>A7S7P3_NEMVE</name>
<dbReference type="STRING" id="45351.A7S7P3"/>
<dbReference type="PhylomeDB" id="A7S7P3"/>
<reference evidence="2 3" key="1">
    <citation type="journal article" date="2007" name="Science">
        <title>Sea anemone genome reveals ancestral eumetazoan gene repertoire and genomic organization.</title>
        <authorList>
            <person name="Putnam N.H."/>
            <person name="Srivastava M."/>
            <person name="Hellsten U."/>
            <person name="Dirks B."/>
            <person name="Chapman J."/>
            <person name="Salamov A."/>
            <person name="Terry A."/>
            <person name="Shapiro H."/>
            <person name="Lindquist E."/>
            <person name="Kapitonov V.V."/>
            <person name="Jurka J."/>
            <person name="Genikhovich G."/>
            <person name="Grigoriev I.V."/>
            <person name="Lucas S.M."/>
            <person name="Steele R.E."/>
            <person name="Finnerty J.R."/>
            <person name="Technau U."/>
            <person name="Martindale M.Q."/>
            <person name="Rokhsar D.S."/>
        </authorList>
    </citation>
    <scope>NUCLEOTIDE SEQUENCE [LARGE SCALE GENOMIC DNA]</scope>
    <source>
        <strain evidence="3">CH2 X CH6</strain>
    </source>
</reference>
<keyword evidence="1" id="KW-0175">Coiled coil</keyword>
<accession>A7S7P3</accession>
<evidence type="ECO:0000313" key="3">
    <source>
        <dbReference type="Proteomes" id="UP000001593"/>
    </source>
</evidence>
<keyword evidence="3" id="KW-1185">Reference proteome</keyword>
<dbReference type="EMBL" id="DS469594">
    <property type="protein sequence ID" value="EDO40272.1"/>
    <property type="molecule type" value="Genomic_DNA"/>
</dbReference>
<dbReference type="HOGENOM" id="CLU_2127329_0_0_1"/>
<proteinExistence type="predicted"/>
<evidence type="ECO:0000256" key="1">
    <source>
        <dbReference type="SAM" id="Coils"/>
    </source>
</evidence>
<dbReference type="InParanoid" id="A7S7P3"/>
<sequence length="114" mass="13379">MSWLGNNLNLSGSLSSISNITGQISNFTREMLTEGTEEIAVKRNSRRERRNKGNRLNLKGLYDRLKHLNDELHERVEATELQLRDMCQDYRGQLARREQEIIELKAELHKRDDL</sequence>
<dbReference type="AlphaFoldDB" id="A7S7P3"/>
<feature type="non-terminal residue" evidence="2">
    <location>
        <position position="1"/>
    </location>
</feature>
<evidence type="ECO:0000313" key="2">
    <source>
        <dbReference type="EMBL" id="EDO40272.1"/>
    </source>
</evidence>
<dbReference type="Proteomes" id="UP000001593">
    <property type="component" value="Unassembled WGS sequence"/>
</dbReference>
<gene>
    <name evidence="2" type="ORF">NEMVEDRAFT_v1g107960</name>
</gene>
<organism evidence="2 3">
    <name type="scientific">Nematostella vectensis</name>
    <name type="common">Starlet sea anemone</name>
    <dbReference type="NCBI Taxonomy" id="45351"/>
    <lineage>
        <taxon>Eukaryota</taxon>
        <taxon>Metazoa</taxon>
        <taxon>Cnidaria</taxon>
        <taxon>Anthozoa</taxon>
        <taxon>Hexacorallia</taxon>
        <taxon>Actiniaria</taxon>
        <taxon>Edwardsiidae</taxon>
        <taxon>Nematostella</taxon>
    </lineage>
</organism>
<protein>
    <submittedName>
        <fullName evidence="2">Uncharacterized protein</fullName>
    </submittedName>
</protein>